<reference evidence="1" key="1">
    <citation type="submission" date="2019-11" db="EMBL/GenBank/DDBJ databases">
        <title>Nori genome reveals adaptations in red seaweeds to the harsh intertidal environment.</title>
        <authorList>
            <person name="Wang D."/>
            <person name="Mao Y."/>
        </authorList>
    </citation>
    <scope>NUCLEOTIDE SEQUENCE</scope>
    <source>
        <tissue evidence="1">Gametophyte</tissue>
    </source>
</reference>
<name>A0ACC3BZ85_PYRYE</name>
<evidence type="ECO:0000313" key="1">
    <source>
        <dbReference type="EMBL" id="KAK1863326.1"/>
    </source>
</evidence>
<accession>A0ACC3BZ85</accession>
<gene>
    <name evidence="1" type="ORF">I4F81_005884</name>
</gene>
<dbReference type="EMBL" id="CM020619">
    <property type="protein sequence ID" value="KAK1863326.1"/>
    <property type="molecule type" value="Genomic_DNA"/>
</dbReference>
<proteinExistence type="predicted"/>
<organism evidence="1 2">
    <name type="scientific">Pyropia yezoensis</name>
    <name type="common">Susabi-nori</name>
    <name type="synonym">Porphyra yezoensis</name>
    <dbReference type="NCBI Taxonomy" id="2788"/>
    <lineage>
        <taxon>Eukaryota</taxon>
        <taxon>Rhodophyta</taxon>
        <taxon>Bangiophyceae</taxon>
        <taxon>Bangiales</taxon>
        <taxon>Bangiaceae</taxon>
        <taxon>Pyropia</taxon>
    </lineage>
</organism>
<comment type="caution">
    <text evidence="1">The sequence shown here is derived from an EMBL/GenBank/DDBJ whole genome shotgun (WGS) entry which is preliminary data.</text>
</comment>
<sequence>MAHADQPSLDAFLELLAAARDKDDAKVGSLLESDPTLVRACLQQGTAFRPEHQRLVGETRSWCGLLGDDFVDYDNETGMTALHVAASNDSQAVTARLLAAGANECATLEDGSTPLHLAAFGGHSAIGELLLLRDLNPAPVNSVLRDENGLTEEGFLVGSTPLHNAVYFRHAAMVSLLLRQGADVHRSNFFGNTALHDAARWGDVPILRQVLSHASRLEVRNQEGLTALAVAPLTLELARPLLHERFMVHPDNLVSGHHLVCLLDTARLLRPDDGGRLALNLYEPACWTGSNKTYQLARLVLLHAKERGYINENEHLACVGSLRSSLGDQQVAARAWFELLDVRNNVFAALSELEAAREQAVAASAAAQRRENQTSLLVTGMSLALGFAPIVGPLLSAGLSAVPAVWGLLDSGPGLDADPAVAFFMQPTSLHAALAALSPPGASTVVRAEDYDRFQTDMRECSVAAAAKGGDAEGAAAVTILTPYTGRHKPIVSL</sequence>
<protein>
    <submittedName>
        <fullName evidence="1">Uncharacterized protein</fullName>
    </submittedName>
</protein>
<keyword evidence="2" id="KW-1185">Reference proteome</keyword>
<dbReference type="Proteomes" id="UP000798662">
    <property type="component" value="Chromosome 2"/>
</dbReference>
<evidence type="ECO:0000313" key="2">
    <source>
        <dbReference type="Proteomes" id="UP000798662"/>
    </source>
</evidence>